<dbReference type="EMBL" id="NKQK01000016">
    <property type="protein sequence ID" value="PSS07961.1"/>
    <property type="molecule type" value="Genomic_DNA"/>
</dbReference>
<protein>
    <submittedName>
        <fullName evidence="2">TATA element modulatory factor like</fullName>
    </submittedName>
</protein>
<keyword evidence="3" id="KW-1185">Reference proteome</keyword>
<evidence type="ECO:0000313" key="3">
    <source>
        <dbReference type="Proteomes" id="UP000241394"/>
    </source>
</evidence>
<feature type="coiled-coil region" evidence="1">
    <location>
        <begin position="302"/>
        <end position="354"/>
    </location>
</feature>
<keyword evidence="1" id="KW-0175">Coiled coil</keyword>
<dbReference type="PANTHER" id="PTHR36390:SF1">
    <property type="entry name" value="MYOSIN HEAVY CHAIN-LIKE PROTEIN"/>
    <property type="match status" value="1"/>
</dbReference>
<dbReference type="PANTHER" id="PTHR36390">
    <property type="entry name" value="MYOSIN HEAVY CHAIN-LIKE PROTEIN"/>
    <property type="match status" value="1"/>
</dbReference>
<dbReference type="OMA" id="LMAMERS"/>
<dbReference type="FunCoup" id="A0A2R6QH66">
    <property type="interactions" value="276"/>
</dbReference>
<accession>A0A2R6QH66</accession>
<proteinExistence type="predicted"/>
<dbReference type="STRING" id="1590841.A0A2R6QH66"/>
<reference evidence="2 3" key="1">
    <citation type="submission" date="2017-07" db="EMBL/GenBank/DDBJ databases">
        <title>An improved, manually edited Actinidia chinensis var. chinensis (kiwifruit) genome highlights the challenges associated with draft genomes and gene prediction in plants.</title>
        <authorList>
            <person name="Pilkington S."/>
            <person name="Crowhurst R."/>
            <person name="Hilario E."/>
            <person name="Nardozza S."/>
            <person name="Fraser L."/>
            <person name="Peng Y."/>
            <person name="Gunaseelan K."/>
            <person name="Simpson R."/>
            <person name="Tahir J."/>
            <person name="Deroles S."/>
            <person name="Templeton K."/>
            <person name="Luo Z."/>
            <person name="Davy M."/>
            <person name="Cheng C."/>
            <person name="Mcneilage M."/>
            <person name="Scaglione D."/>
            <person name="Liu Y."/>
            <person name="Zhang Q."/>
            <person name="Datson P."/>
            <person name="De Silva N."/>
            <person name="Gardiner S."/>
            <person name="Bassett H."/>
            <person name="Chagne D."/>
            <person name="Mccallum J."/>
            <person name="Dzierzon H."/>
            <person name="Deng C."/>
            <person name="Wang Y.-Y."/>
            <person name="Barron N."/>
            <person name="Manako K."/>
            <person name="Bowen J."/>
            <person name="Foster T."/>
            <person name="Erridge Z."/>
            <person name="Tiffin H."/>
            <person name="Waite C."/>
            <person name="Davies K."/>
            <person name="Grierson E."/>
            <person name="Laing W."/>
            <person name="Kirk R."/>
            <person name="Chen X."/>
            <person name="Wood M."/>
            <person name="Montefiori M."/>
            <person name="Brummell D."/>
            <person name="Schwinn K."/>
            <person name="Catanach A."/>
            <person name="Fullerton C."/>
            <person name="Li D."/>
            <person name="Meiyalaghan S."/>
            <person name="Nieuwenhuizen N."/>
            <person name="Read N."/>
            <person name="Prakash R."/>
            <person name="Hunter D."/>
            <person name="Zhang H."/>
            <person name="Mckenzie M."/>
            <person name="Knabel M."/>
            <person name="Harris A."/>
            <person name="Allan A."/>
            <person name="Chen A."/>
            <person name="Janssen B."/>
            <person name="Plunkett B."/>
            <person name="Dwamena C."/>
            <person name="Voogd C."/>
            <person name="Leif D."/>
            <person name="Lafferty D."/>
            <person name="Souleyre E."/>
            <person name="Varkonyi-Gasic E."/>
            <person name="Gambi F."/>
            <person name="Hanley J."/>
            <person name="Yao J.-L."/>
            <person name="Cheung J."/>
            <person name="David K."/>
            <person name="Warren B."/>
            <person name="Marsh K."/>
            <person name="Snowden K."/>
            <person name="Lin-Wang K."/>
            <person name="Brian L."/>
            <person name="Martinez-Sanchez M."/>
            <person name="Wang M."/>
            <person name="Ileperuma N."/>
            <person name="Macnee N."/>
            <person name="Campin R."/>
            <person name="Mcatee P."/>
            <person name="Drummond R."/>
            <person name="Espley R."/>
            <person name="Ireland H."/>
            <person name="Wu R."/>
            <person name="Atkinson R."/>
            <person name="Karunairetnam S."/>
            <person name="Bulley S."/>
            <person name="Chunkath S."/>
            <person name="Hanley Z."/>
            <person name="Storey R."/>
            <person name="Thrimawithana A."/>
            <person name="Thomson S."/>
            <person name="David C."/>
            <person name="Testolin R."/>
        </authorList>
    </citation>
    <scope>NUCLEOTIDE SEQUENCE [LARGE SCALE GENOMIC DNA]</scope>
    <source>
        <strain evidence="3">cv. Red5</strain>
        <tissue evidence="2">Young leaf</tissue>
    </source>
</reference>
<organism evidence="2 3">
    <name type="scientific">Actinidia chinensis var. chinensis</name>
    <name type="common">Chinese soft-hair kiwi</name>
    <dbReference type="NCBI Taxonomy" id="1590841"/>
    <lineage>
        <taxon>Eukaryota</taxon>
        <taxon>Viridiplantae</taxon>
        <taxon>Streptophyta</taxon>
        <taxon>Embryophyta</taxon>
        <taxon>Tracheophyta</taxon>
        <taxon>Spermatophyta</taxon>
        <taxon>Magnoliopsida</taxon>
        <taxon>eudicotyledons</taxon>
        <taxon>Gunneridae</taxon>
        <taxon>Pentapetalae</taxon>
        <taxon>asterids</taxon>
        <taxon>Ericales</taxon>
        <taxon>Actinidiaceae</taxon>
        <taxon>Actinidia</taxon>
    </lineage>
</organism>
<evidence type="ECO:0000256" key="1">
    <source>
        <dbReference type="SAM" id="Coils"/>
    </source>
</evidence>
<dbReference type="InParanoid" id="A0A2R6QH66"/>
<gene>
    <name evidence="2" type="ORF">CEY00_Acc18320</name>
</gene>
<sequence>MSSRSSSGSSNFSDIEELVEIGTRCQLRKEKDMLRGSQSQSFELIRRLELHVKTISEARADNEKRIQELERELKNCSEEIDYLQDQLNARNEVVCCLSEHVHSLELKVTDMDSLEEKVGRLTEELNWSNVERLILIKELENKDVELQNSASCIEKLEESVSSVALEYQCEIESMRLDLMALKQSSLEAKKFQDEAAQEKARMNELIQDLELQIQNARKNSESLNKENNELREKLDASEINTRIFCQKIEEQFEGWLENKNGPQLNTESSSRVLETDISTCGNILGPLLSRLAVVGATDADFKDIMSRQIRGYEVLVKQLKEEVKTEKLKAKEEAEDLAQEMAELRYQITDLLEEERKRRACIEQISLQRISELEAQIKKDRRESFSSVSLIHEA</sequence>
<feature type="coiled-coil region" evidence="1">
    <location>
        <begin position="181"/>
        <end position="240"/>
    </location>
</feature>
<name>A0A2R6QH66_ACTCC</name>
<comment type="caution">
    <text evidence="2">The sequence shown here is derived from an EMBL/GenBank/DDBJ whole genome shotgun (WGS) entry which is preliminary data.</text>
</comment>
<reference evidence="3" key="2">
    <citation type="journal article" date="2018" name="BMC Genomics">
        <title>A manually annotated Actinidia chinensis var. chinensis (kiwifruit) genome highlights the challenges associated with draft genomes and gene prediction in plants.</title>
        <authorList>
            <person name="Pilkington S.M."/>
            <person name="Crowhurst R."/>
            <person name="Hilario E."/>
            <person name="Nardozza S."/>
            <person name="Fraser L."/>
            <person name="Peng Y."/>
            <person name="Gunaseelan K."/>
            <person name="Simpson R."/>
            <person name="Tahir J."/>
            <person name="Deroles S.C."/>
            <person name="Templeton K."/>
            <person name="Luo Z."/>
            <person name="Davy M."/>
            <person name="Cheng C."/>
            <person name="McNeilage M."/>
            <person name="Scaglione D."/>
            <person name="Liu Y."/>
            <person name="Zhang Q."/>
            <person name="Datson P."/>
            <person name="De Silva N."/>
            <person name="Gardiner S.E."/>
            <person name="Bassett H."/>
            <person name="Chagne D."/>
            <person name="McCallum J."/>
            <person name="Dzierzon H."/>
            <person name="Deng C."/>
            <person name="Wang Y.Y."/>
            <person name="Barron L."/>
            <person name="Manako K."/>
            <person name="Bowen J."/>
            <person name="Foster T.M."/>
            <person name="Erridge Z.A."/>
            <person name="Tiffin H."/>
            <person name="Waite C.N."/>
            <person name="Davies K.M."/>
            <person name="Grierson E.P."/>
            <person name="Laing W.A."/>
            <person name="Kirk R."/>
            <person name="Chen X."/>
            <person name="Wood M."/>
            <person name="Montefiori M."/>
            <person name="Brummell D.A."/>
            <person name="Schwinn K.E."/>
            <person name="Catanach A."/>
            <person name="Fullerton C."/>
            <person name="Li D."/>
            <person name="Meiyalaghan S."/>
            <person name="Nieuwenhuizen N."/>
            <person name="Read N."/>
            <person name="Prakash R."/>
            <person name="Hunter D."/>
            <person name="Zhang H."/>
            <person name="McKenzie M."/>
            <person name="Knabel M."/>
            <person name="Harris A."/>
            <person name="Allan A.C."/>
            <person name="Gleave A."/>
            <person name="Chen A."/>
            <person name="Janssen B.J."/>
            <person name="Plunkett B."/>
            <person name="Ampomah-Dwamena C."/>
            <person name="Voogd C."/>
            <person name="Leif D."/>
            <person name="Lafferty D."/>
            <person name="Souleyre E.J.F."/>
            <person name="Varkonyi-Gasic E."/>
            <person name="Gambi F."/>
            <person name="Hanley J."/>
            <person name="Yao J.L."/>
            <person name="Cheung J."/>
            <person name="David K.M."/>
            <person name="Warren B."/>
            <person name="Marsh K."/>
            <person name="Snowden K.C."/>
            <person name="Lin-Wang K."/>
            <person name="Brian L."/>
            <person name="Martinez-Sanchez M."/>
            <person name="Wang M."/>
            <person name="Ileperuma N."/>
            <person name="Macnee N."/>
            <person name="Campin R."/>
            <person name="McAtee P."/>
            <person name="Drummond R.S.M."/>
            <person name="Espley R.V."/>
            <person name="Ireland H.S."/>
            <person name="Wu R."/>
            <person name="Atkinson R.G."/>
            <person name="Karunairetnam S."/>
            <person name="Bulley S."/>
            <person name="Chunkath S."/>
            <person name="Hanley Z."/>
            <person name="Storey R."/>
            <person name="Thrimawithana A.H."/>
            <person name="Thomson S."/>
            <person name="David C."/>
            <person name="Testolin R."/>
            <person name="Huang H."/>
            <person name="Hellens R.P."/>
            <person name="Schaffer R.J."/>
        </authorList>
    </citation>
    <scope>NUCLEOTIDE SEQUENCE [LARGE SCALE GENOMIC DNA]</scope>
    <source>
        <strain evidence="3">cv. Red5</strain>
    </source>
</reference>
<dbReference type="Gramene" id="PSS07961">
    <property type="protein sequence ID" value="PSS07961"/>
    <property type="gene ID" value="CEY00_Acc18320"/>
</dbReference>
<evidence type="ECO:0000313" key="2">
    <source>
        <dbReference type="EMBL" id="PSS07961.1"/>
    </source>
</evidence>
<dbReference type="Proteomes" id="UP000241394">
    <property type="component" value="Chromosome LG16"/>
</dbReference>
<dbReference type="AlphaFoldDB" id="A0A2R6QH66"/>
<feature type="coiled-coil region" evidence="1">
    <location>
        <begin position="52"/>
        <end position="156"/>
    </location>
</feature>
<dbReference type="OrthoDB" id="2020741at2759"/>